<protein>
    <submittedName>
        <fullName evidence="1">Uncharacterized protein</fullName>
    </submittedName>
</protein>
<sequence length="139" mass="16198">MLNLYFQKLEKRIYEACFPSFSSKKAEKKKKKEKKYEKIIAEKKWERLKKKLDDFKSIIEKHLFDPIIYQGNGYVSFTKTSNDDVQPVNDDKTDKATISQANNPHIFISAPKKIIEASTPEDLDDCTAACCFLFNKTFN</sequence>
<dbReference type="STRING" id="227377.CBU_1614"/>
<evidence type="ECO:0000313" key="2">
    <source>
        <dbReference type="Proteomes" id="UP000002671"/>
    </source>
</evidence>
<dbReference type="GeneID" id="1209525"/>
<reference evidence="1 2" key="1">
    <citation type="journal article" date="2003" name="Proc. Natl. Acad. Sci. U.S.A.">
        <title>Complete genome sequence of the Q-fever pathogen, Coxiella burnetii.</title>
        <authorList>
            <person name="Seshadri R."/>
            <person name="Paulsen I.T."/>
            <person name="Eisen J.A."/>
            <person name="Read T.D."/>
            <person name="Nelson K.E."/>
            <person name="Nelson W.C."/>
            <person name="Ward N.L."/>
            <person name="Tettelin H."/>
            <person name="Davidsen T.M."/>
            <person name="Beanan M.J."/>
            <person name="Deboy R.T."/>
            <person name="Daugherty S.C."/>
            <person name="Brinkac L.M."/>
            <person name="Madupu R."/>
            <person name="Dodson R.J."/>
            <person name="Khouri H.M."/>
            <person name="Lee K.H."/>
            <person name="Carty H.A."/>
            <person name="Scanlan D."/>
            <person name="Heinzen R.A."/>
            <person name="Thompson H.A."/>
            <person name="Samuel J.E."/>
            <person name="Fraser C.M."/>
            <person name="Heidelberg J.F."/>
        </authorList>
    </citation>
    <scope>NUCLEOTIDE SEQUENCE [LARGE SCALE GENOMIC DNA]</scope>
    <source>
        <strain evidence="2">RSA 493 / Nine Mile phase I</strain>
    </source>
</reference>
<organism evidence="1 2">
    <name type="scientific">Coxiella burnetii (strain RSA 493 / Nine Mile phase I)</name>
    <dbReference type="NCBI Taxonomy" id="227377"/>
    <lineage>
        <taxon>Bacteria</taxon>
        <taxon>Pseudomonadati</taxon>
        <taxon>Pseudomonadota</taxon>
        <taxon>Gammaproteobacteria</taxon>
        <taxon>Legionellales</taxon>
        <taxon>Coxiellaceae</taxon>
        <taxon>Coxiella</taxon>
    </lineage>
</organism>
<dbReference type="EMBL" id="AE016828">
    <property type="protein sequence ID" value="AAO91110.1"/>
    <property type="molecule type" value="Genomic_DNA"/>
</dbReference>
<dbReference type="RefSeq" id="WP_010958328.1">
    <property type="nucleotide sequence ID" value="NC_002971.4"/>
</dbReference>
<dbReference type="EnsemblBacteria" id="AAO91110">
    <property type="protein sequence ID" value="AAO91110"/>
    <property type="gene ID" value="CBU_1614"/>
</dbReference>
<dbReference type="AlphaFoldDB" id="Q83B99"/>
<keyword evidence="2" id="KW-1185">Reference proteome</keyword>
<accession>Q83B99</accession>
<gene>
    <name evidence="1" type="ordered locus">CBU_1614</name>
</gene>
<name>Q83B99_COXBU</name>
<dbReference type="Proteomes" id="UP000002671">
    <property type="component" value="Chromosome"/>
</dbReference>
<evidence type="ECO:0000313" key="1">
    <source>
        <dbReference type="EMBL" id="AAO91110.1"/>
    </source>
</evidence>
<proteinExistence type="predicted"/>
<dbReference type="KEGG" id="cbu:CBU_1614"/>
<dbReference type="RefSeq" id="NP_820596.1">
    <property type="nucleotide sequence ID" value="NC_002971.4"/>
</dbReference>
<reference evidence="1 2" key="2">
    <citation type="journal article" date="2009" name="Infect. Immun.">
        <title>Comparative genomics reveal extensive transposon-mediated genomic plasticity and diversity among potential effector proteins within the genus Coxiella.</title>
        <authorList>
            <person name="Beare P.A."/>
            <person name="Unsworth N."/>
            <person name="Andoh M."/>
            <person name="Voth D.E."/>
            <person name="Omsland A."/>
            <person name="Gilk S.D."/>
            <person name="Williams K.P."/>
            <person name="Sobral B.W."/>
            <person name="Kupko J.J.III."/>
            <person name="Porcella S.F."/>
            <person name="Samuel J.E."/>
            <person name="Heinzen R.A."/>
        </authorList>
    </citation>
    <scope>NUCLEOTIDE SEQUENCE [LARGE SCALE GENOMIC DNA]</scope>
    <source>
        <strain evidence="2">RSA 493 / Nine Mile phase I</strain>
    </source>
</reference>
<dbReference type="HOGENOM" id="CLU_1841789_0_0_6"/>